<dbReference type="GO" id="GO:0016787">
    <property type="term" value="F:hydrolase activity"/>
    <property type="evidence" value="ECO:0007669"/>
    <property type="project" value="UniProtKB-KW"/>
</dbReference>
<dbReference type="SUPFAM" id="SSF53474">
    <property type="entry name" value="alpha/beta-Hydrolases"/>
    <property type="match status" value="1"/>
</dbReference>
<organism evidence="6 7">
    <name type="scientific">Mycolicibacterium canariasense</name>
    <name type="common">Mycobacterium canariasense</name>
    <dbReference type="NCBI Taxonomy" id="228230"/>
    <lineage>
        <taxon>Bacteria</taxon>
        <taxon>Bacillati</taxon>
        <taxon>Actinomycetota</taxon>
        <taxon>Actinomycetes</taxon>
        <taxon>Mycobacteriales</taxon>
        <taxon>Mycobacteriaceae</taxon>
        <taxon>Mycolicibacterium</taxon>
    </lineage>
</organism>
<dbReference type="EMBL" id="BCSY01000028">
    <property type="protein sequence ID" value="GAS93805.1"/>
    <property type="molecule type" value="Genomic_DNA"/>
</dbReference>
<evidence type="ECO:0000256" key="1">
    <source>
        <dbReference type="ARBA" id="ARBA00010088"/>
    </source>
</evidence>
<proteinExistence type="inferred from homology"/>
<keyword evidence="3 6" id="KW-0378">Hydrolase</keyword>
<evidence type="ECO:0000256" key="2">
    <source>
        <dbReference type="ARBA" id="ARBA00022729"/>
    </source>
</evidence>
<keyword evidence="2 4" id="KW-0732">Signal</keyword>
<feature type="domain" description="AB hydrolase-1" evidence="5">
    <location>
        <begin position="112"/>
        <end position="498"/>
    </location>
</feature>
<evidence type="ECO:0000256" key="4">
    <source>
        <dbReference type="SAM" id="SignalP"/>
    </source>
</evidence>
<gene>
    <name evidence="6" type="ORF">RMCC_0771</name>
</gene>
<dbReference type="OrthoDB" id="4447445at2"/>
<protein>
    <submittedName>
        <fullName evidence="6">Alpha/beta hydrolase family protein</fullName>
    </submittedName>
</protein>
<dbReference type="Pfam" id="PF00561">
    <property type="entry name" value="Abhydrolase_1"/>
    <property type="match status" value="1"/>
</dbReference>
<dbReference type="STRING" id="228230.RMCC_0771"/>
<comment type="caution">
    <text evidence="6">The sequence shown here is derived from an EMBL/GenBank/DDBJ whole genome shotgun (WGS) entry which is preliminary data.</text>
</comment>
<dbReference type="Proteomes" id="UP000069443">
    <property type="component" value="Unassembled WGS sequence"/>
</dbReference>
<dbReference type="Gene3D" id="3.40.50.1820">
    <property type="entry name" value="alpha/beta hydrolase"/>
    <property type="match status" value="1"/>
</dbReference>
<evidence type="ECO:0000313" key="7">
    <source>
        <dbReference type="Proteomes" id="UP000069443"/>
    </source>
</evidence>
<evidence type="ECO:0000259" key="5">
    <source>
        <dbReference type="Pfam" id="PF00561"/>
    </source>
</evidence>
<sequence length="527" mass="55760">MVYARLALAALGGASLILVGACGATGPVAIEATTGNSGTARPAELAAFYDQQVRFEPCASYARTTLDEKLFADARYDCARVQVPVDYQDPGGARAEIALLRVKARGDRIGSLLVNPGGPGVAGMGFVALEANDLVGQVLTKGPVGDRFDVIGFDPRGVGASTPRADCYTDAETDRGQGFLSNPVPNVTDAQQAREVARRCAERSGGEQALVNFGSRDTVRDMDVLRAALGDEKLSYLGYSYGTELGAMYAETFPQRVRAVALDGAVDPDMTAAQFRLSQYVGFQKAFTAMASACASMPDCPLGTDPARASEAFQVIVRPLLDHPAPTADPRGLTYDDAVAGVMAGLYSDAVWPKVIDGLRELADGRGDGLLKLRDNFVGRDSSGRYGTDPDSNVAIRCMDNPQRTPAEQADLTQQIFDAAPFVDSGRPAAHMHYECEAWPQQPSRPERWVTGNVNVPPTLTISVTGDPATPHQGGVNLARALKGSLLTVDGAQHGIALLGQNQCVDDIVAGYLIDLRTPPAGAHCTR</sequence>
<evidence type="ECO:0000313" key="6">
    <source>
        <dbReference type="EMBL" id="GAS93805.1"/>
    </source>
</evidence>
<dbReference type="PANTHER" id="PTHR43248">
    <property type="entry name" value="2-SUCCINYL-6-HYDROXY-2,4-CYCLOHEXADIENE-1-CARBOXYLATE SYNTHASE"/>
    <property type="match status" value="1"/>
</dbReference>
<dbReference type="InterPro" id="IPR029058">
    <property type="entry name" value="AB_hydrolase_fold"/>
</dbReference>
<feature type="chain" id="PRO_5039428469" evidence="4">
    <location>
        <begin position="25"/>
        <end position="527"/>
    </location>
</feature>
<evidence type="ECO:0000256" key="3">
    <source>
        <dbReference type="ARBA" id="ARBA00022801"/>
    </source>
</evidence>
<accession>A0A100W940</accession>
<comment type="similarity">
    <text evidence="1">Belongs to the peptidase S33 family.</text>
</comment>
<reference evidence="7" key="1">
    <citation type="journal article" date="2016" name="Genome Announc.">
        <title>Draft Genome Sequences of Five Rapidly Growing Mycobacterium Species, M. thermoresistibile, M. fortuitum subsp. acetamidolyticum, M. canariasense, M. brisbanense, and M. novocastrense.</title>
        <authorList>
            <person name="Katahira K."/>
            <person name="Ogura Y."/>
            <person name="Gotoh Y."/>
            <person name="Hayashi T."/>
        </authorList>
    </citation>
    <scope>NUCLEOTIDE SEQUENCE [LARGE SCALE GENOMIC DNA]</scope>
    <source>
        <strain evidence="7">JCM15298</strain>
    </source>
</reference>
<dbReference type="InterPro" id="IPR000073">
    <property type="entry name" value="AB_hydrolase_1"/>
</dbReference>
<dbReference type="RefSeq" id="WP_062655155.1">
    <property type="nucleotide sequence ID" value="NZ_BCSY01000028.1"/>
</dbReference>
<reference evidence="7" key="2">
    <citation type="submission" date="2016-02" db="EMBL/GenBank/DDBJ databases">
        <title>Draft genome sequence of five rapidly growing Mycobacterium species.</title>
        <authorList>
            <person name="Katahira K."/>
            <person name="Gotou Y."/>
            <person name="Iida K."/>
            <person name="Ogura Y."/>
            <person name="Hayashi T."/>
        </authorList>
    </citation>
    <scope>NUCLEOTIDE SEQUENCE [LARGE SCALE GENOMIC DNA]</scope>
    <source>
        <strain evidence="7">JCM15298</strain>
    </source>
</reference>
<dbReference type="AlphaFoldDB" id="A0A100W940"/>
<feature type="signal peptide" evidence="4">
    <location>
        <begin position="1"/>
        <end position="24"/>
    </location>
</feature>
<name>A0A100W940_MYCCR</name>
<dbReference type="PANTHER" id="PTHR43248:SF29">
    <property type="entry name" value="TRIPEPTIDYL AMINOPEPTIDASE"/>
    <property type="match status" value="1"/>
</dbReference>
<keyword evidence="7" id="KW-1185">Reference proteome</keyword>
<dbReference type="PROSITE" id="PS51257">
    <property type="entry name" value="PROKAR_LIPOPROTEIN"/>
    <property type="match status" value="1"/>
</dbReference>
<dbReference type="InterPro" id="IPR051601">
    <property type="entry name" value="Serine_prot/Carboxylest_S33"/>
</dbReference>